<evidence type="ECO:0000256" key="1">
    <source>
        <dbReference type="SAM" id="SignalP"/>
    </source>
</evidence>
<dbReference type="EMBL" id="KL142409">
    <property type="protein sequence ID" value="KDR68222.1"/>
    <property type="molecule type" value="Genomic_DNA"/>
</dbReference>
<feature type="chain" id="PRO_5001645660" description="Secreted protein" evidence="1">
    <location>
        <begin position="28"/>
        <end position="81"/>
    </location>
</feature>
<keyword evidence="1" id="KW-0732">Signal</keyword>
<dbReference type="Proteomes" id="UP000027222">
    <property type="component" value="Unassembled WGS sequence"/>
</dbReference>
<organism evidence="2 3">
    <name type="scientific">Galerina marginata (strain CBS 339.88)</name>
    <dbReference type="NCBI Taxonomy" id="685588"/>
    <lineage>
        <taxon>Eukaryota</taxon>
        <taxon>Fungi</taxon>
        <taxon>Dikarya</taxon>
        <taxon>Basidiomycota</taxon>
        <taxon>Agaricomycotina</taxon>
        <taxon>Agaricomycetes</taxon>
        <taxon>Agaricomycetidae</taxon>
        <taxon>Agaricales</taxon>
        <taxon>Agaricineae</taxon>
        <taxon>Strophariaceae</taxon>
        <taxon>Galerina</taxon>
    </lineage>
</organism>
<name>A0A067SDY4_GALM3</name>
<protein>
    <recommendedName>
        <fullName evidence="4">Secreted protein</fullName>
    </recommendedName>
</protein>
<evidence type="ECO:0000313" key="3">
    <source>
        <dbReference type="Proteomes" id="UP000027222"/>
    </source>
</evidence>
<gene>
    <name evidence="2" type="ORF">GALMADRAFT_257237</name>
</gene>
<evidence type="ECO:0008006" key="4">
    <source>
        <dbReference type="Google" id="ProtNLM"/>
    </source>
</evidence>
<proteinExistence type="predicted"/>
<reference evidence="3" key="1">
    <citation type="journal article" date="2014" name="Proc. Natl. Acad. Sci. U.S.A.">
        <title>Extensive sampling of basidiomycete genomes demonstrates inadequacy of the white-rot/brown-rot paradigm for wood decay fungi.</title>
        <authorList>
            <person name="Riley R."/>
            <person name="Salamov A.A."/>
            <person name="Brown D.W."/>
            <person name="Nagy L.G."/>
            <person name="Floudas D."/>
            <person name="Held B.W."/>
            <person name="Levasseur A."/>
            <person name="Lombard V."/>
            <person name="Morin E."/>
            <person name="Otillar R."/>
            <person name="Lindquist E.A."/>
            <person name="Sun H."/>
            <person name="LaButti K.M."/>
            <person name="Schmutz J."/>
            <person name="Jabbour D."/>
            <person name="Luo H."/>
            <person name="Baker S.E."/>
            <person name="Pisabarro A.G."/>
            <person name="Walton J.D."/>
            <person name="Blanchette R.A."/>
            <person name="Henrissat B."/>
            <person name="Martin F."/>
            <person name="Cullen D."/>
            <person name="Hibbett D.S."/>
            <person name="Grigoriev I.V."/>
        </authorList>
    </citation>
    <scope>NUCLEOTIDE SEQUENCE [LARGE SCALE GENOMIC DNA]</scope>
    <source>
        <strain evidence="3">CBS 339.88</strain>
    </source>
</reference>
<keyword evidence="3" id="KW-1185">Reference proteome</keyword>
<dbReference type="AlphaFoldDB" id="A0A067SDY4"/>
<sequence>MITRPLSSLLSRCCLLFLSVHVYPGAGRMTAGLDSGHYHKIGWLRERFRHFLGSGVWGTVLRREGRLGKWSGTGEVGGWCW</sequence>
<dbReference type="HOGENOM" id="CLU_2574048_0_0_1"/>
<evidence type="ECO:0000313" key="2">
    <source>
        <dbReference type="EMBL" id="KDR68222.1"/>
    </source>
</evidence>
<accession>A0A067SDY4</accession>
<feature type="signal peptide" evidence="1">
    <location>
        <begin position="1"/>
        <end position="27"/>
    </location>
</feature>